<proteinExistence type="predicted"/>
<name>A4J6I6_DESRM</name>
<dbReference type="PROSITE" id="PS51272">
    <property type="entry name" value="SLH"/>
    <property type="match status" value="1"/>
</dbReference>
<gene>
    <name evidence="3" type="ordered locus">Dred_2172</name>
</gene>
<dbReference type="AlphaFoldDB" id="A4J6I6"/>
<accession>A4J6I6</accession>
<evidence type="ECO:0000313" key="3">
    <source>
        <dbReference type="EMBL" id="ABO50689.1"/>
    </source>
</evidence>
<dbReference type="Pfam" id="PF00395">
    <property type="entry name" value="SLH"/>
    <property type="match status" value="2"/>
</dbReference>
<evidence type="ECO:0000259" key="2">
    <source>
        <dbReference type="PROSITE" id="PS51272"/>
    </source>
</evidence>
<keyword evidence="1" id="KW-0677">Repeat</keyword>
<evidence type="ECO:0000256" key="1">
    <source>
        <dbReference type="ARBA" id="ARBA00022737"/>
    </source>
</evidence>
<sequence>MRRQFGFLLIGATLIGAVSLWPIASGLADENINNTQQAQEQQVDDKKTNVSKTLPYITRAEAAELLVNSLELNLDGFRFYKAPEVSDFFDDVVAADPSANEIMILGYNGVLHTDDRSFCPSELITREEIAQICGGLLQRKAQGQVQMEVGPQINDLNKANKVAVDDIKLLVGLKIMVLTEDGNFQPDRGVLAEELKNVIKRLEPFLKVKTNDITAEVVTGKEGCREVEISWGEKPSSGYELTISKIDLQGNTLMVYYQTKEPTPSSYNSTVITEPKDSKPIPSNYPTKLDIKLVKDLKN</sequence>
<protein>
    <recommendedName>
        <fullName evidence="2">SLH domain-containing protein</fullName>
    </recommendedName>
</protein>
<organism evidence="3 4">
    <name type="scientific">Desulforamulus reducens (strain ATCC BAA-1160 / DSM 100696 / MI-1)</name>
    <name type="common">Desulfotomaculum reducens</name>
    <dbReference type="NCBI Taxonomy" id="349161"/>
    <lineage>
        <taxon>Bacteria</taxon>
        <taxon>Bacillati</taxon>
        <taxon>Bacillota</taxon>
        <taxon>Clostridia</taxon>
        <taxon>Eubacteriales</taxon>
        <taxon>Peptococcaceae</taxon>
        <taxon>Desulforamulus</taxon>
    </lineage>
</organism>
<dbReference type="InterPro" id="IPR001119">
    <property type="entry name" value="SLH_dom"/>
</dbReference>
<dbReference type="EMBL" id="CP000612">
    <property type="protein sequence ID" value="ABO50689.1"/>
    <property type="molecule type" value="Genomic_DNA"/>
</dbReference>
<dbReference type="Proteomes" id="UP000001556">
    <property type="component" value="Chromosome"/>
</dbReference>
<reference evidence="3 4" key="1">
    <citation type="submission" date="2007-03" db="EMBL/GenBank/DDBJ databases">
        <title>Complete sequence of Desulfotomaculum reducens MI-1.</title>
        <authorList>
            <consortium name="US DOE Joint Genome Institute"/>
            <person name="Copeland A."/>
            <person name="Lucas S."/>
            <person name="Lapidus A."/>
            <person name="Barry K."/>
            <person name="Detter J.C."/>
            <person name="Glavina del Rio T."/>
            <person name="Hammon N."/>
            <person name="Israni S."/>
            <person name="Dalin E."/>
            <person name="Tice H."/>
            <person name="Pitluck S."/>
            <person name="Sims D."/>
            <person name="Brettin T."/>
            <person name="Bruce D."/>
            <person name="Han C."/>
            <person name="Tapia R."/>
            <person name="Schmutz J."/>
            <person name="Larimer F."/>
            <person name="Land M."/>
            <person name="Hauser L."/>
            <person name="Kyrpides N."/>
            <person name="Kim E."/>
            <person name="Tebo B.M."/>
            <person name="Richardson P."/>
        </authorList>
    </citation>
    <scope>NUCLEOTIDE SEQUENCE [LARGE SCALE GENOMIC DNA]</scope>
    <source>
        <strain evidence="3 4">MI-1</strain>
    </source>
</reference>
<dbReference type="OrthoDB" id="1738667at2"/>
<dbReference type="RefSeq" id="WP_011878491.1">
    <property type="nucleotide sequence ID" value="NC_009253.1"/>
</dbReference>
<keyword evidence="4" id="KW-1185">Reference proteome</keyword>
<dbReference type="Pfam" id="PF14343">
    <property type="entry name" value="PrcB_C"/>
    <property type="match status" value="1"/>
</dbReference>
<dbReference type="HOGENOM" id="CLU_929778_0_0_9"/>
<evidence type="ECO:0000313" key="4">
    <source>
        <dbReference type="Proteomes" id="UP000001556"/>
    </source>
</evidence>
<dbReference type="InterPro" id="IPR025748">
    <property type="entry name" value="PrcB_C_dom"/>
</dbReference>
<dbReference type="eggNOG" id="COG0823">
    <property type="taxonomic scope" value="Bacteria"/>
</dbReference>
<dbReference type="STRING" id="349161.Dred_2172"/>
<feature type="domain" description="SLH" evidence="2">
    <location>
        <begin position="85"/>
        <end position="147"/>
    </location>
</feature>
<dbReference type="KEGG" id="drm:Dred_2172"/>